<reference evidence="2 3" key="1">
    <citation type="submission" date="2017-04" db="EMBL/GenBank/DDBJ databases">
        <authorList>
            <person name="Afonso C.L."/>
            <person name="Miller P.J."/>
            <person name="Scott M.A."/>
            <person name="Spackman E."/>
            <person name="Goraichik I."/>
            <person name="Dimitrov K.M."/>
            <person name="Suarez D.L."/>
            <person name="Swayne D.E."/>
        </authorList>
    </citation>
    <scope>NUCLEOTIDE SEQUENCE [LARGE SCALE GENOMIC DNA]</scope>
    <source>
        <strain evidence="2 3">B5P</strain>
    </source>
</reference>
<accession>A0A1X7P7F7</accession>
<evidence type="ECO:0000313" key="3">
    <source>
        <dbReference type="Proteomes" id="UP000193083"/>
    </source>
</evidence>
<dbReference type="EMBL" id="FXBL01000004">
    <property type="protein sequence ID" value="SMH46767.1"/>
    <property type="molecule type" value="Genomic_DNA"/>
</dbReference>
<evidence type="ECO:0000256" key="1">
    <source>
        <dbReference type="SAM" id="MobiDB-lite"/>
    </source>
</evidence>
<protein>
    <recommendedName>
        <fullName evidence="4">DUF2867 domain-containing protein</fullName>
    </recommendedName>
</protein>
<gene>
    <name evidence="2" type="ORF">SAMN02982922_3412</name>
</gene>
<dbReference type="Pfam" id="PF11066">
    <property type="entry name" value="DUF2867"/>
    <property type="match status" value="1"/>
</dbReference>
<proteinExistence type="predicted"/>
<dbReference type="Proteomes" id="UP000193083">
    <property type="component" value="Unassembled WGS sequence"/>
</dbReference>
<dbReference type="RefSeq" id="WP_176247545.1">
    <property type="nucleotide sequence ID" value="NZ_FXBL01000004.1"/>
</dbReference>
<sequence length="149" mass="16665">MAEPVRMNGPQLRRPDRAPDWSDRHVARINPEIRDARSAYLKAIHGFPAWARVALRLRNRIVAPFGLRTEGAEGGDLMATLPVVHESADRLEVGLADKHLTFTIETVLSGGRAAVTTRIWFNHWSGRLYLAAVLLPHKLILRHSLKGLA</sequence>
<keyword evidence="3" id="KW-1185">Reference proteome</keyword>
<organism evidence="2 3">
    <name type="scientific">Mesorhizobium australicum</name>
    <dbReference type="NCBI Taxonomy" id="536018"/>
    <lineage>
        <taxon>Bacteria</taxon>
        <taxon>Pseudomonadati</taxon>
        <taxon>Pseudomonadota</taxon>
        <taxon>Alphaproteobacteria</taxon>
        <taxon>Hyphomicrobiales</taxon>
        <taxon>Phyllobacteriaceae</taxon>
        <taxon>Mesorhizobium</taxon>
    </lineage>
</organism>
<dbReference type="AlphaFoldDB" id="A0A1X7P7F7"/>
<name>A0A1X7P7F7_9HYPH</name>
<dbReference type="InterPro" id="IPR021295">
    <property type="entry name" value="DUF2867"/>
</dbReference>
<feature type="region of interest" description="Disordered" evidence="1">
    <location>
        <begin position="1"/>
        <end position="20"/>
    </location>
</feature>
<evidence type="ECO:0000313" key="2">
    <source>
        <dbReference type="EMBL" id="SMH46767.1"/>
    </source>
</evidence>
<evidence type="ECO:0008006" key="4">
    <source>
        <dbReference type="Google" id="ProtNLM"/>
    </source>
</evidence>